<proteinExistence type="predicted"/>
<organism evidence="1 2">
    <name type="scientific">Plakobranchus ocellatus</name>
    <dbReference type="NCBI Taxonomy" id="259542"/>
    <lineage>
        <taxon>Eukaryota</taxon>
        <taxon>Metazoa</taxon>
        <taxon>Spiralia</taxon>
        <taxon>Lophotrochozoa</taxon>
        <taxon>Mollusca</taxon>
        <taxon>Gastropoda</taxon>
        <taxon>Heterobranchia</taxon>
        <taxon>Euthyneura</taxon>
        <taxon>Panpulmonata</taxon>
        <taxon>Sacoglossa</taxon>
        <taxon>Placobranchoidea</taxon>
        <taxon>Plakobranchidae</taxon>
        <taxon>Plakobranchus</taxon>
    </lineage>
</organism>
<gene>
    <name evidence="1" type="ORF">PoB_001539300</name>
</gene>
<keyword evidence="2" id="KW-1185">Reference proteome</keyword>
<reference evidence="1 2" key="1">
    <citation type="journal article" date="2021" name="Elife">
        <title>Chloroplast acquisition without the gene transfer in kleptoplastic sea slugs, Plakobranchus ocellatus.</title>
        <authorList>
            <person name="Maeda T."/>
            <person name="Takahashi S."/>
            <person name="Yoshida T."/>
            <person name="Shimamura S."/>
            <person name="Takaki Y."/>
            <person name="Nagai Y."/>
            <person name="Toyoda A."/>
            <person name="Suzuki Y."/>
            <person name="Arimoto A."/>
            <person name="Ishii H."/>
            <person name="Satoh N."/>
            <person name="Nishiyama T."/>
            <person name="Hasebe M."/>
            <person name="Maruyama T."/>
            <person name="Minagawa J."/>
            <person name="Obokata J."/>
            <person name="Shigenobu S."/>
        </authorList>
    </citation>
    <scope>NUCLEOTIDE SEQUENCE [LARGE SCALE GENOMIC DNA]</scope>
</reference>
<accession>A0AAV3Z2R7</accession>
<name>A0AAV3Z2R7_9GAST</name>
<dbReference type="EMBL" id="BLXT01001882">
    <property type="protein sequence ID" value="GFN88887.1"/>
    <property type="molecule type" value="Genomic_DNA"/>
</dbReference>
<sequence length="89" mass="10284">MYRYRTVTKQWFHSSITMTPGLLFDWLQYSVLSDRKLVDFEEEQGRISLTKSHSSVICIPRAGHFLQKAPAPLLTGTMAVLRNWTAQIL</sequence>
<dbReference type="Proteomes" id="UP000735302">
    <property type="component" value="Unassembled WGS sequence"/>
</dbReference>
<dbReference type="AlphaFoldDB" id="A0AAV3Z2R7"/>
<comment type="caution">
    <text evidence="1">The sequence shown here is derived from an EMBL/GenBank/DDBJ whole genome shotgun (WGS) entry which is preliminary data.</text>
</comment>
<protein>
    <submittedName>
        <fullName evidence="1">Uncharacterized protein</fullName>
    </submittedName>
</protein>
<evidence type="ECO:0000313" key="2">
    <source>
        <dbReference type="Proteomes" id="UP000735302"/>
    </source>
</evidence>
<evidence type="ECO:0000313" key="1">
    <source>
        <dbReference type="EMBL" id="GFN88887.1"/>
    </source>
</evidence>